<dbReference type="InterPro" id="IPR017896">
    <property type="entry name" value="4Fe4S_Fe-S-bd"/>
</dbReference>
<accession>A0ABT5XEZ2</accession>
<dbReference type="Proteomes" id="UP001215956">
    <property type="component" value="Unassembled WGS sequence"/>
</dbReference>
<dbReference type="RefSeq" id="WP_316968988.1">
    <property type="nucleotide sequence ID" value="NZ_JARFPL010000017.1"/>
</dbReference>
<proteinExistence type="predicted"/>
<dbReference type="PROSITE" id="PS51379">
    <property type="entry name" value="4FE4S_FER_2"/>
    <property type="match status" value="1"/>
</dbReference>
<keyword evidence="3" id="KW-1185">Reference proteome</keyword>
<name>A0ABT5XEZ2_9EURY</name>
<organism evidence="2 3">
    <name type="scientific">Candidatus Methanocrinis alkalitolerans</name>
    <dbReference type="NCBI Taxonomy" id="3033395"/>
    <lineage>
        <taxon>Archaea</taxon>
        <taxon>Methanobacteriati</taxon>
        <taxon>Methanobacteriota</taxon>
        <taxon>Stenosarchaea group</taxon>
        <taxon>Methanomicrobia</taxon>
        <taxon>Methanotrichales</taxon>
        <taxon>Methanotrichaceae</taxon>
        <taxon>Methanocrinis</taxon>
    </lineage>
</organism>
<dbReference type="SUPFAM" id="SSF54862">
    <property type="entry name" value="4Fe-4S ferredoxins"/>
    <property type="match status" value="1"/>
</dbReference>
<evidence type="ECO:0000259" key="1">
    <source>
        <dbReference type="PROSITE" id="PS51379"/>
    </source>
</evidence>
<dbReference type="InterPro" id="IPR007525">
    <property type="entry name" value="FrhB_FdhB_C"/>
</dbReference>
<dbReference type="Pfam" id="PF04432">
    <property type="entry name" value="FrhB_FdhB_C"/>
    <property type="match status" value="1"/>
</dbReference>
<reference evidence="2 3" key="1">
    <citation type="submission" date="2023-03" db="EMBL/GenBank/DDBJ databases">
        <title>Whole genome sequencing of Methanotrichaceae archaeon M04Ac.</title>
        <authorList>
            <person name="Khomyakova M.A."/>
            <person name="Merkel A.Y."/>
            <person name="Slobodkin A.I."/>
        </authorList>
    </citation>
    <scope>NUCLEOTIDE SEQUENCE [LARGE SCALE GENOMIC DNA]</scope>
    <source>
        <strain evidence="2 3">M04Ac</strain>
    </source>
</reference>
<gene>
    <name evidence="2" type="ORF">P0O24_06785</name>
</gene>
<dbReference type="Gene3D" id="3.30.70.20">
    <property type="match status" value="1"/>
</dbReference>
<evidence type="ECO:0000313" key="2">
    <source>
        <dbReference type="EMBL" id="MDF0593284.1"/>
    </source>
</evidence>
<dbReference type="PANTHER" id="PTHR31332">
    <property type="entry name" value="7-HYDROXYMETHYL CHLOROPHYLL A REDUCTASE, CHLOROPLASTIC"/>
    <property type="match status" value="1"/>
</dbReference>
<dbReference type="InterPro" id="IPR017900">
    <property type="entry name" value="4Fe4S_Fe_S_CS"/>
</dbReference>
<comment type="caution">
    <text evidence="2">The sequence shown here is derived from an EMBL/GenBank/DDBJ whole genome shotgun (WGS) entry which is preliminary data.</text>
</comment>
<dbReference type="Pfam" id="PF04422">
    <property type="entry name" value="FrhB_FdhB_N"/>
    <property type="match status" value="1"/>
</dbReference>
<protein>
    <submittedName>
        <fullName evidence="2">Coenzyme F420 hydrogenase/dehydrogenase, beta subunit C-terminal domain</fullName>
    </submittedName>
</protein>
<evidence type="ECO:0000313" key="3">
    <source>
        <dbReference type="Proteomes" id="UP001215956"/>
    </source>
</evidence>
<feature type="domain" description="4Fe-4S ferredoxin-type" evidence="1">
    <location>
        <begin position="23"/>
        <end position="52"/>
    </location>
</feature>
<sequence>MIIAAKEKYPEPTYLEYGFGELDYDVIKKELCCYCGNCIAFCPKIDREANRPELIDYDPNCGLCYAYCPRTMFDMPGMAKKVFGRERREDEVLGIYRKAASARARGSGARAQDGGVATALLIGALESGVIDCAVVTDRDEKWRGVPKVATTAEEIAAAAGTKYTITPSVTGVQMAMDQGFKKIGFVGTPCQIQALRKVQLLEEPYQFGQEKIALLVGLFCMENFEHELLFPHLVEGEFGFKAEEVDKFEVQKGMFRVLSGDKVKEVPLEETDDYVWKGCGPCFDFAAELADVSVGSVGSKAGWSTVLTRTDLGAKVYDAALAAGSIEEAAVSDKGLALAGRLAKSKEERFSAKTAELFGRGVPVNVRR</sequence>
<dbReference type="EMBL" id="JARFPL010000017">
    <property type="protein sequence ID" value="MDF0593284.1"/>
    <property type="molecule type" value="Genomic_DNA"/>
</dbReference>
<dbReference type="InterPro" id="IPR045220">
    <property type="entry name" value="FRHB/FDHB/HCAR-like"/>
</dbReference>
<dbReference type="PANTHER" id="PTHR31332:SF0">
    <property type="entry name" value="7-HYDROXYMETHYL CHLOROPHYLL A REDUCTASE, CHLOROPLASTIC"/>
    <property type="match status" value="1"/>
</dbReference>
<dbReference type="InterPro" id="IPR007516">
    <property type="entry name" value="Co_F420_Hydgase/DH_bsu_N"/>
</dbReference>
<dbReference type="PROSITE" id="PS00198">
    <property type="entry name" value="4FE4S_FER_1"/>
    <property type="match status" value="1"/>
</dbReference>